<dbReference type="AlphaFoldDB" id="S9QHN7"/>
<keyword evidence="2" id="KW-1185">Reference proteome</keyword>
<proteinExistence type="predicted"/>
<sequence length="47" mass="4802">MVALARAREYLREASARVEAFHSGGAAGLSTICLFAAIGSPASGFDC</sequence>
<evidence type="ECO:0000313" key="2">
    <source>
        <dbReference type="Proteomes" id="UP000011682"/>
    </source>
</evidence>
<dbReference type="EMBL" id="ANAH02000067">
    <property type="protein sequence ID" value="EPX55963.1"/>
    <property type="molecule type" value="Genomic_DNA"/>
</dbReference>
<name>S9QHN7_CYSF2</name>
<evidence type="ECO:0000313" key="1">
    <source>
        <dbReference type="EMBL" id="EPX55963.1"/>
    </source>
</evidence>
<gene>
    <name evidence="1" type="ORF">D187_008218</name>
</gene>
<accession>S9QHN7</accession>
<dbReference type="Proteomes" id="UP000011682">
    <property type="component" value="Unassembled WGS sequence"/>
</dbReference>
<comment type="caution">
    <text evidence="1">The sequence shown here is derived from an EMBL/GenBank/DDBJ whole genome shotgun (WGS) entry which is preliminary data.</text>
</comment>
<dbReference type="RefSeq" id="WP_020918706.1">
    <property type="nucleotide sequence ID" value="NZ_ANAH02000067.1"/>
</dbReference>
<reference evidence="1" key="1">
    <citation type="submission" date="2013-05" db="EMBL/GenBank/DDBJ databases">
        <title>Genome assembly of Cystobacter fuscus DSM 2262.</title>
        <authorList>
            <person name="Sharma G."/>
            <person name="Khatri I."/>
            <person name="Kaur C."/>
            <person name="Mayilraj S."/>
            <person name="Subramanian S."/>
        </authorList>
    </citation>
    <scope>NUCLEOTIDE SEQUENCE [LARGE SCALE GENOMIC DNA]</scope>
    <source>
        <strain evidence="1">DSM 2262</strain>
    </source>
</reference>
<protein>
    <submittedName>
        <fullName evidence="1">Uncharacterized protein</fullName>
    </submittedName>
</protein>
<organism evidence="1 2">
    <name type="scientific">Cystobacter fuscus (strain ATCC 25194 / DSM 2262 / NBRC 100088 / M29)</name>
    <dbReference type="NCBI Taxonomy" id="1242864"/>
    <lineage>
        <taxon>Bacteria</taxon>
        <taxon>Pseudomonadati</taxon>
        <taxon>Myxococcota</taxon>
        <taxon>Myxococcia</taxon>
        <taxon>Myxococcales</taxon>
        <taxon>Cystobacterineae</taxon>
        <taxon>Archangiaceae</taxon>
        <taxon>Cystobacter</taxon>
    </lineage>
</organism>